<evidence type="ECO:0000256" key="1">
    <source>
        <dbReference type="ARBA" id="ARBA00022729"/>
    </source>
</evidence>
<reference evidence="2 3" key="1">
    <citation type="journal article" date="2019" name="Emerg. Microbes Infect.">
        <title>Comprehensive subspecies identification of 175 nontuberculous mycobacteria species based on 7547 genomic profiles.</title>
        <authorList>
            <person name="Matsumoto Y."/>
            <person name="Kinjo T."/>
            <person name="Motooka D."/>
            <person name="Nabeya D."/>
            <person name="Jung N."/>
            <person name="Uechi K."/>
            <person name="Horii T."/>
            <person name="Iida T."/>
            <person name="Fujita J."/>
            <person name="Nakamura S."/>
        </authorList>
    </citation>
    <scope>NUCLEOTIDE SEQUENCE [LARGE SCALE GENOMIC DNA]</scope>
    <source>
        <strain evidence="2 3">JCM 30395</strain>
    </source>
</reference>
<dbReference type="EMBL" id="AP022595">
    <property type="protein sequence ID" value="BBY58223.1"/>
    <property type="molecule type" value="Genomic_DNA"/>
</dbReference>
<dbReference type="AlphaFoldDB" id="A0A7I7SN98"/>
<dbReference type="Pfam" id="PF09203">
    <property type="entry name" value="MspA"/>
    <property type="match status" value="1"/>
</dbReference>
<name>A0A7I7SN98_9MYCO</name>
<gene>
    <name evidence="2" type="ORF">MSAR_13590</name>
</gene>
<dbReference type="Gene3D" id="2.60.40.1650">
    <property type="entry name" value="Porin MspA (Ig-like beta-sandwich domain)"/>
    <property type="match status" value="1"/>
</dbReference>
<dbReference type="KEGG" id="msar:MSAR_13590"/>
<dbReference type="Proteomes" id="UP000466445">
    <property type="component" value="Chromosome"/>
</dbReference>
<dbReference type="SUPFAM" id="SSF56959">
    <property type="entry name" value="Leukocidin-like"/>
    <property type="match status" value="1"/>
</dbReference>
<keyword evidence="1" id="KW-0732">Signal</keyword>
<dbReference type="InterPro" id="IPR036435">
    <property type="entry name" value="Leukocidin/porin_MspA_sf"/>
</dbReference>
<evidence type="ECO:0000313" key="3">
    <source>
        <dbReference type="Proteomes" id="UP000466445"/>
    </source>
</evidence>
<sequence>MDVSGPNGSVAVANAHGTVTGAAGGVLLRPFARLISKAGDSVTTYSEPWDMN</sequence>
<accession>A0A7I7SN98</accession>
<keyword evidence="3" id="KW-1185">Reference proteome</keyword>
<organism evidence="2 3">
    <name type="scientific">Mycolicibacterium sarraceniae</name>
    <dbReference type="NCBI Taxonomy" id="1534348"/>
    <lineage>
        <taxon>Bacteria</taxon>
        <taxon>Bacillati</taxon>
        <taxon>Actinomycetota</taxon>
        <taxon>Actinomycetes</taxon>
        <taxon>Mycobacteriales</taxon>
        <taxon>Mycobacteriaceae</taxon>
        <taxon>Mycolicibacterium</taxon>
    </lineage>
</organism>
<dbReference type="InterPro" id="IPR015286">
    <property type="entry name" value="Porin_fam_mycobact-type"/>
</dbReference>
<evidence type="ECO:0000313" key="2">
    <source>
        <dbReference type="EMBL" id="BBY58223.1"/>
    </source>
</evidence>
<protein>
    <submittedName>
        <fullName evidence="2">Uncharacterized protein</fullName>
    </submittedName>
</protein>
<proteinExistence type="predicted"/>